<accession>A0A642VB25</accession>
<comment type="caution">
    <text evidence="8">The sequence shown here is derived from an EMBL/GenBank/DDBJ whole genome shotgun (WGS) entry which is preliminary data.</text>
</comment>
<comment type="cofactor">
    <cofactor evidence="1">
        <name>Mn(2+)</name>
        <dbReference type="ChEBI" id="CHEBI:29035"/>
    </cofactor>
</comment>
<evidence type="ECO:0000313" key="8">
    <source>
        <dbReference type="EMBL" id="KAA8916909.1"/>
    </source>
</evidence>
<reference evidence="8" key="1">
    <citation type="journal article" date="2019" name="G3 (Bethesda)">
        <title>Genome Assemblies of Two Rare Opportunistic Yeast Pathogens: Diutina rugosa (syn. Candida rugosa) and Trichomonascus ciferrii (syn. Candida ciferrii).</title>
        <authorList>
            <person name="Mixao V."/>
            <person name="Saus E."/>
            <person name="Hansen A.P."/>
            <person name="Lass-Florl C."/>
            <person name="Gabaldon T."/>
        </authorList>
    </citation>
    <scope>NUCLEOTIDE SEQUENCE</scope>
    <source>
        <strain evidence="8">CBS 4856</strain>
    </source>
</reference>
<dbReference type="Pfam" id="PF00481">
    <property type="entry name" value="PP2C"/>
    <property type="match status" value="1"/>
</dbReference>
<dbReference type="InterPro" id="IPR001932">
    <property type="entry name" value="PPM-type_phosphatase-like_dom"/>
</dbReference>
<dbReference type="Gene3D" id="3.60.40.10">
    <property type="entry name" value="PPM-type phosphatase domain"/>
    <property type="match status" value="1"/>
</dbReference>
<comment type="cofactor">
    <cofactor evidence="2">
        <name>Mg(2+)</name>
        <dbReference type="ChEBI" id="CHEBI:18420"/>
    </cofactor>
</comment>
<dbReference type="PANTHER" id="PTHR13832:SF565">
    <property type="entry name" value="AT28366P-RELATED"/>
    <property type="match status" value="1"/>
</dbReference>
<feature type="region of interest" description="Disordered" evidence="6">
    <location>
        <begin position="331"/>
        <end position="375"/>
    </location>
</feature>
<dbReference type="Proteomes" id="UP000761534">
    <property type="component" value="Unassembled WGS sequence"/>
</dbReference>
<evidence type="ECO:0000256" key="4">
    <source>
        <dbReference type="ARBA" id="ARBA00013081"/>
    </source>
</evidence>
<evidence type="ECO:0000256" key="3">
    <source>
        <dbReference type="ARBA" id="ARBA00006702"/>
    </source>
</evidence>
<dbReference type="EC" id="3.1.3.16" evidence="4"/>
<protein>
    <recommendedName>
        <fullName evidence="4">protein-serine/threonine phosphatase</fullName>
        <ecNumber evidence="4">3.1.3.16</ecNumber>
    </recommendedName>
</protein>
<evidence type="ECO:0000256" key="6">
    <source>
        <dbReference type="SAM" id="MobiDB-lite"/>
    </source>
</evidence>
<name>A0A642VB25_9ASCO</name>
<feature type="compositionally biased region" description="Basic and acidic residues" evidence="6">
    <location>
        <begin position="366"/>
        <end position="375"/>
    </location>
</feature>
<dbReference type="VEuPathDB" id="FungiDB:TRICI_001028"/>
<organism evidence="8 9">
    <name type="scientific">Trichomonascus ciferrii</name>
    <dbReference type="NCBI Taxonomy" id="44093"/>
    <lineage>
        <taxon>Eukaryota</taxon>
        <taxon>Fungi</taxon>
        <taxon>Dikarya</taxon>
        <taxon>Ascomycota</taxon>
        <taxon>Saccharomycotina</taxon>
        <taxon>Dipodascomycetes</taxon>
        <taxon>Dipodascales</taxon>
        <taxon>Trichomonascaceae</taxon>
        <taxon>Trichomonascus</taxon>
        <taxon>Trichomonascus ciferrii complex</taxon>
    </lineage>
</organism>
<dbReference type="GO" id="GO:0004722">
    <property type="term" value="F:protein serine/threonine phosphatase activity"/>
    <property type="evidence" value="ECO:0007669"/>
    <property type="project" value="UniProtKB-EC"/>
</dbReference>
<dbReference type="CDD" id="cd00143">
    <property type="entry name" value="PP2Cc"/>
    <property type="match status" value="1"/>
</dbReference>
<dbReference type="InterPro" id="IPR015655">
    <property type="entry name" value="PP2C"/>
</dbReference>
<dbReference type="SUPFAM" id="SSF81606">
    <property type="entry name" value="PP2C-like"/>
    <property type="match status" value="1"/>
</dbReference>
<evidence type="ECO:0000256" key="2">
    <source>
        <dbReference type="ARBA" id="ARBA00001946"/>
    </source>
</evidence>
<evidence type="ECO:0000256" key="5">
    <source>
        <dbReference type="ARBA" id="ARBA00023211"/>
    </source>
</evidence>
<evidence type="ECO:0000313" key="9">
    <source>
        <dbReference type="Proteomes" id="UP000761534"/>
    </source>
</evidence>
<evidence type="ECO:0000256" key="1">
    <source>
        <dbReference type="ARBA" id="ARBA00001936"/>
    </source>
</evidence>
<sequence>MNIGDRVAVYTGENLHNIVAQQSEFANGEYGEALKNGFLSTDRAILEDKSFGRDPSGCTATTAIVAGNKVIVANAGDSRTVLGVRGIAKPLSFDHKPDNEGEKSRICTAGGYVEVGRVNGNLALSRAIGDFDFKMTPSLPPEEQIVTAYPDVMEHEITPDDEFLVLACDGIWDCMHSQAVIEFVRRGIVAKQSLSDICENLMDNCLAPSSNISGIGCDNMTVLIVGLLNGKTKEEWYDMIARRVEEGDGPVAPESSAEMKGNPFTNGENEQSQANNAGGGGGLFNNSMGATISLQQILGHSASVLNNSNGGGSYVIETDDARSLLNSVGISSSDVEVTEEPADSERVVEEHESSGADEDNETTTEDEPKKEQQTS</sequence>
<keyword evidence="9" id="KW-1185">Reference proteome</keyword>
<dbReference type="SMART" id="SM00332">
    <property type="entry name" value="PP2Cc"/>
    <property type="match status" value="1"/>
</dbReference>
<keyword evidence="5" id="KW-0464">Manganese</keyword>
<feature type="domain" description="PPM-type phosphatase" evidence="7">
    <location>
        <begin position="1"/>
        <end position="227"/>
    </location>
</feature>
<feature type="compositionally biased region" description="Basic and acidic residues" evidence="6">
    <location>
        <begin position="343"/>
        <end position="354"/>
    </location>
</feature>
<dbReference type="InterPro" id="IPR036457">
    <property type="entry name" value="PPM-type-like_dom_sf"/>
</dbReference>
<dbReference type="PROSITE" id="PS51746">
    <property type="entry name" value="PPM_2"/>
    <property type="match status" value="1"/>
</dbReference>
<gene>
    <name evidence="8" type="ORF">TRICI_001028</name>
</gene>
<feature type="region of interest" description="Disordered" evidence="6">
    <location>
        <begin position="247"/>
        <end position="282"/>
    </location>
</feature>
<feature type="compositionally biased region" description="Acidic residues" evidence="6">
    <location>
        <begin position="355"/>
        <end position="365"/>
    </location>
</feature>
<feature type="compositionally biased region" description="Polar residues" evidence="6">
    <location>
        <begin position="263"/>
        <end position="273"/>
    </location>
</feature>
<evidence type="ECO:0000259" key="7">
    <source>
        <dbReference type="PROSITE" id="PS51746"/>
    </source>
</evidence>
<comment type="similarity">
    <text evidence="3">Belongs to the PP2C family.</text>
</comment>
<dbReference type="AlphaFoldDB" id="A0A642VB25"/>
<dbReference type="EMBL" id="SWFS01000078">
    <property type="protein sequence ID" value="KAA8916909.1"/>
    <property type="molecule type" value="Genomic_DNA"/>
</dbReference>
<dbReference type="PANTHER" id="PTHR13832">
    <property type="entry name" value="PROTEIN PHOSPHATASE 2C"/>
    <property type="match status" value="1"/>
</dbReference>
<proteinExistence type="inferred from homology"/>
<dbReference type="OrthoDB" id="10264738at2759"/>